<dbReference type="EMBL" id="QGLF01000003">
    <property type="protein sequence ID" value="PWR20520.1"/>
    <property type="molecule type" value="Genomic_DNA"/>
</dbReference>
<dbReference type="AlphaFoldDB" id="A0A317E2X3"/>
<reference evidence="3" key="1">
    <citation type="submission" date="2018-05" db="EMBL/GenBank/DDBJ databases">
        <title>Zavarzinia sp. HR-AS.</title>
        <authorList>
            <person name="Lee Y."/>
            <person name="Jeon C.O."/>
        </authorList>
    </citation>
    <scope>NUCLEOTIDE SEQUENCE [LARGE SCALE GENOMIC DNA]</scope>
    <source>
        <strain evidence="3">DSM 1231</strain>
    </source>
</reference>
<name>A0A317E2X3_9PROT</name>
<comment type="caution">
    <text evidence="2">The sequence shown here is derived from an EMBL/GenBank/DDBJ whole genome shotgun (WGS) entry which is preliminary data.</text>
</comment>
<evidence type="ECO:0000313" key="3">
    <source>
        <dbReference type="Proteomes" id="UP000246077"/>
    </source>
</evidence>
<gene>
    <name evidence="2" type="ORF">DKG75_10960</name>
</gene>
<evidence type="ECO:0000256" key="1">
    <source>
        <dbReference type="SAM" id="Phobius"/>
    </source>
</evidence>
<keyword evidence="1" id="KW-0812">Transmembrane</keyword>
<dbReference type="Proteomes" id="UP000246077">
    <property type="component" value="Unassembled WGS sequence"/>
</dbReference>
<feature type="transmembrane region" description="Helical" evidence="1">
    <location>
        <begin position="129"/>
        <end position="146"/>
    </location>
</feature>
<dbReference type="OrthoDB" id="7282182at2"/>
<protein>
    <submittedName>
        <fullName evidence="2">Uncharacterized protein</fullName>
    </submittedName>
</protein>
<evidence type="ECO:0000313" key="2">
    <source>
        <dbReference type="EMBL" id="PWR20520.1"/>
    </source>
</evidence>
<keyword evidence="1" id="KW-0472">Membrane</keyword>
<organism evidence="2 3">
    <name type="scientific">Zavarzinia compransoris</name>
    <dbReference type="NCBI Taxonomy" id="1264899"/>
    <lineage>
        <taxon>Bacteria</taxon>
        <taxon>Pseudomonadati</taxon>
        <taxon>Pseudomonadota</taxon>
        <taxon>Alphaproteobacteria</taxon>
        <taxon>Rhodospirillales</taxon>
        <taxon>Zavarziniaceae</taxon>
        <taxon>Zavarzinia</taxon>
    </lineage>
</organism>
<sequence length="149" mass="15732">MDPISQADPRDRNLDARIRRLAGWPLGSDGGRDLALGDLIEGEGEDVPMICRRILRTDGGPAELANLLRRARLDGEACPDPDGLAVVILSAVRNGKTGYEAPENTGAIALILVPSVIAGIGLAGGLSPYLAVLLVGAGWFVGWKLLRRD</sequence>
<keyword evidence="1" id="KW-1133">Transmembrane helix</keyword>
<accession>A0A317E2X3</accession>
<keyword evidence="3" id="KW-1185">Reference proteome</keyword>
<dbReference type="RefSeq" id="WP_109921164.1">
    <property type="nucleotide sequence ID" value="NZ_QGLF01000003.1"/>
</dbReference>
<proteinExistence type="predicted"/>